<feature type="compositionally biased region" description="Pro residues" evidence="1">
    <location>
        <begin position="145"/>
        <end position="181"/>
    </location>
</feature>
<feature type="compositionally biased region" description="Low complexity" evidence="1">
    <location>
        <begin position="1"/>
        <end position="10"/>
    </location>
</feature>
<dbReference type="EMBL" id="BMMS01000002">
    <property type="protein sequence ID" value="GGO81802.1"/>
    <property type="molecule type" value="Genomic_DNA"/>
</dbReference>
<evidence type="ECO:0008006" key="5">
    <source>
        <dbReference type="Google" id="ProtNLM"/>
    </source>
</evidence>
<comment type="caution">
    <text evidence="3">The sequence shown here is derived from an EMBL/GenBank/DDBJ whole genome shotgun (WGS) entry which is preliminary data.</text>
</comment>
<dbReference type="RefSeq" id="WP_308425096.1">
    <property type="nucleotide sequence ID" value="NZ_BMMS01000002.1"/>
</dbReference>
<dbReference type="Proteomes" id="UP000641932">
    <property type="component" value="Unassembled WGS sequence"/>
</dbReference>
<reference evidence="3" key="2">
    <citation type="submission" date="2020-09" db="EMBL/GenBank/DDBJ databases">
        <authorList>
            <person name="Sun Q."/>
            <person name="Zhou Y."/>
        </authorList>
    </citation>
    <scope>NUCLEOTIDE SEQUENCE</scope>
    <source>
        <strain evidence="3">CGMCC 4.7201</strain>
    </source>
</reference>
<name>A0A917ZG12_9ACTN</name>
<feature type="region of interest" description="Disordered" evidence="1">
    <location>
        <begin position="101"/>
        <end position="219"/>
    </location>
</feature>
<feature type="region of interest" description="Disordered" evidence="1">
    <location>
        <begin position="1"/>
        <end position="20"/>
    </location>
</feature>
<protein>
    <recommendedName>
        <fullName evidence="5">Septum formation initiator</fullName>
    </recommendedName>
</protein>
<reference evidence="3" key="1">
    <citation type="journal article" date="2014" name="Int. J. Syst. Evol. Microbiol.">
        <title>Complete genome sequence of Corynebacterium casei LMG S-19264T (=DSM 44701T), isolated from a smear-ripened cheese.</title>
        <authorList>
            <consortium name="US DOE Joint Genome Institute (JGI-PGF)"/>
            <person name="Walter F."/>
            <person name="Albersmeier A."/>
            <person name="Kalinowski J."/>
            <person name="Ruckert C."/>
        </authorList>
    </citation>
    <scope>NUCLEOTIDE SEQUENCE</scope>
    <source>
        <strain evidence="3">CGMCC 4.7201</strain>
    </source>
</reference>
<feature type="transmembrane region" description="Helical" evidence="2">
    <location>
        <begin position="34"/>
        <end position="56"/>
    </location>
</feature>
<sequence>MTAAAGRPSGPGRPGGALGRLLPSGTTNAARTPFVLLVVVLLASGLIGLLVLNSAVNQGSFQLSRLQKETTRLTDEEQALQQEVDEFSDPAALSERATELGMVPGGTPAFLGPDGKVHGVPGADGSTPPATGTAATTPGAAQPAPSSPAAPSPAAPSPGSVPSPAAPVTPAPRGTPTPAAPVRPGSAGAGTSRSVPQHPYPAQPSQSPQGPQGTPAPGR</sequence>
<evidence type="ECO:0000256" key="1">
    <source>
        <dbReference type="SAM" id="MobiDB-lite"/>
    </source>
</evidence>
<keyword evidence="2" id="KW-0472">Membrane</keyword>
<evidence type="ECO:0000313" key="4">
    <source>
        <dbReference type="Proteomes" id="UP000641932"/>
    </source>
</evidence>
<proteinExistence type="predicted"/>
<evidence type="ECO:0000256" key="2">
    <source>
        <dbReference type="SAM" id="Phobius"/>
    </source>
</evidence>
<keyword evidence="2" id="KW-1133">Transmembrane helix</keyword>
<evidence type="ECO:0000313" key="3">
    <source>
        <dbReference type="EMBL" id="GGO81802.1"/>
    </source>
</evidence>
<keyword evidence="4" id="KW-1185">Reference proteome</keyword>
<organism evidence="3 4">
    <name type="scientific">Wenjunlia tyrosinilytica</name>
    <dbReference type="NCBI Taxonomy" id="1544741"/>
    <lineage>
        <taxon>Bacteria</taxon>
        <taxon>Bacillati</taxon>
        <taxon>Actinomycetota</taxon>
        <taxon>Actinomycetes</taxon>
        <taxon>Kitasatosporales</taxon>
        <taxon>Streptomycetaceae</taxon>
        <taxon>Wenjunlia</taxon>
    </lineage>
</organism>
<dbReference type="AlphaFoldDB" id="A0A917ZG12"/>
<accession>A0A917ZG12</accession>
<keyword evidence="2" id="KW-0812">Transmembrane</keyword>
<gene>
    <name evidence="3" type="ORF">GCM10012280_06940</name>
</gene>
<feature type="compositionally biased region" description="Low complexity" evidence="1">
    <location>
        <begin position="121"/>
        <end position="144"/>
    </location>
</feature>
<feature type="compositionally biased region" description="Low complexity" evidence="1">
    <location>
        <begin position="203"/>
        <end position="219"/>
    </location>
</feature>